<accession>A0A1G2F290</accession>
<gene>
    <name evidence="13" type="ORF">A3H02_01430</name>
</gene>
<evidence type="ECO:0000259" key="11">
    <source>
        <dbReference type="Pfam" id="PF05697"/>
    </source>
</evidence>
<comment type="similarity">
    <text evidence="3">Belongs to the FKBP-type PPIase family. Tig subfamily.</text>
</comment>
<evidence type="ECO:0000256" key="3">
    <source>
        <dbReference type="ARBA" id="ARBA00005464"/>
    </source>
</evidence>
<dbReference type="PANTHER" id="PTHR30560">
    <property type="entry name" value="TRIGGER FACTOR CHAPERONE AND PEPTIDYL-PROLYL CIS/TRANS ISOMERASE"/>
    <property type="match status" value="1"/>
</dbReference>
<evidence type="ECO:0000259" key="12">
    <source>
        <dbReference type="Pfam" id="PF05698"/>
    </source>
</evidence>
<evidence type="ECO:0000256" key="10">
    <source>
        <dbReference type="SAM" id="Coils"/>
    </source>
</evidence>
<dbReference type="InterPro" id="IPR008880">
    <property type="entry name" value="Trigger_fac_C"/>
</dbReference>
<keyword evidence="7" id="KW-0143">Chaperone</keyword>
<keyword evidence="6" id="KW-0697">Rotamase</keyword>
<evidence type="ECO:0000313" key="14">
    <source>
        <dbReference type="Proteomes" id="UP000176787"/>
    </source>
</evidence>
<keyword evidence="8" id="KW-0413">Isomerase</keyword>
<dbReference type="InterPro" id="IPR008881">
    <property type="entry name" value="Trigger_fac_ribosome-bd_bac"/>
</dbReference>
<dbReference type="PANTHER" id="PTHR30560:SF3">
    <property type="entry name" value="TRIGGER FACTOR-LIKE PROTEIN TIG, CHLOROPLASTIC"/>
    <property type="match status" value="1"/>
</dbReference>
<evidence type="ECO:0000313" key="13">
    <source>
        <dbReference type="EMBL" id="OGZ31708.1"/>
    </source>
</evidence>
<dbReference type="GO" id="GO:0043022">
    <property type="term" value="F:ribosome binding"/>
    <property type="evidence" value="ECO:0007669"/>
    <property type="project" value="TreeGrafter"/>
</dbReference>
<evidence type="ECO:0000256" key="9">
    <source>
        <dbReference type="ARBA" id="ARBA00029986"/>
    </source>
</evidence>
<dbReference type="InterPro" id="IPR005215">
    <property type="entry name" value="Trig_fac"/>
</dbReference>
<feature type="coiled-coil region" evidence="10">
    <location>
        <begin position="139"/>
        <end position="180"/>
    </location>
</feature>
<feature type="domain" description="Trigger factor ribosome-binding bacterial" evidence="11">
    <location>
        <begin position="1"/>
        <end position="149"/>
    </location>
</feature>
<protein>
    <recommendedName>
        <fullName evidence="5">Trigger factor</fullName>
        <ecNumber evidence="4">5.2.1.8</ecNumber>
    </recommendedName>
    <alternativeName>
        <fullName evidence="9">PPIase</fullName>
    </alternativeName>
</protein>
<feature type="domain" description="Trigger factor C-terminal" evidence="12">
    <location>
        <begin position="177"/>
        <end position="316"/>
    </location>
</feature>
<evidence type="ECO:0000256" key="4">
    <source>
        <dbReference type="ARBA" id="ARBA00013194"/>
    </source>
</evidence>
<dbReference type="Gene3D" id="3.30.70.1050">
    <property type="entry name" value="Trigger factor ribosome-binding domain"/>
    <property type="match status" value="1"/>
</dbReference>
<dbReference type="InterPro" id="IPR037041">
    <property type="entry name" value="Trigger_fac_C_sf"/>
</dbReference>
<evidence type="ECO:0000256" key="1">
    <source>
        <dbReference type="ARBA" id="ARBA00000971"/>
    </source>
</evidence>
<dbReference type="STRING" id="1801726.A3H02_01430"/>
<dbReference type="GO" id="GO:0051083">
    <property type="term" value="P:'de novo' cotranslational protein folding"/>
    <property type="evidence" value="ECO:0007669"/>
    <property type="project" value="TreeGrafter"/>
</dbReference>
<dbReference type="SUPFAM" id="SSF109998">
    <property type="entry name" value="Triger factor/SurA peptide-binding domain-like"/>
    <property type="match status" value="1"/>
</dbReference>
<dbReference type="EC" id="5.2.1.8" evidence="4"/>
<dbReference type="InterPro" id="IPR027304">
    <property type="entry name" value="Trigger_fact/SurA_dom_sf"/>
</dbReference>
<evidence type="ECO:0000256" key="7">
    <source>
        <dbReference type="ARBA" id="ARBA00023186"/>
    </source>
</evidence>
<proteinExistence type="inferred from homology"/>
<dbReference type="AlphaFoldDB" id="A0A1G2F290"/>
<reference evidence="13 14" key="1">
    <citation type="journal article" date="2016" name="Nat. Commun.">
        <title>Thousands of microbial genomes shed light on interconnected biogeochemical processes in an aquifer system.</title>
        <authorList>
            <person name="Anantharaman K."/>
            <person name="Brown C.T."/>
            <person name="Hug L.A."/>
            <person name="Sharon I."/>
            <person name="Castelle C.J."/>
            <person name="Probst A.J."/>
            <person name="Thomas B.C."/>
            <person name="Singh A."/>
            <person name="Wilkins M.J."/>
            <person name="Karaoz U."/>
            <person name="Brodie E.L."/>
            <person name="Williams K.H."/>
            <person name="Hubbard S.S."/>
            <person name="Banfield J.F."/>
        </authorList>
    </citation>
    <scope>NUCLEOTIDE SEQUENCE [LARGE SCALE GENOMIC DNA]</scope>
</reference>
<dbReference type="EMBL" id="MHMS01000023">
    <property type="protein sequence ID" value="OGZ31708.1"/>
    <property type="molecule type" value="Genomic_DNA"/>
</dbReference>
<comment type="caution">
    <text evidence="13">The sequence shown here is derived from an EMBL/GenBank/DDBJ whole genome shotgun (WGS) entry which is preliminary data.</text>
</comment>
<dbReference type="InterPro" id="IPR036611">
    <property type="entry name" value="Trigger_fac_ribosome-bd_sf"/>
</dbReference>
<dbReference type="GO" id="GO:0044183">
    <property type="term" value="F:protein folding chaperone"/>
    <property type="evidence" value="ECO:0007669"/>
    <property type="project" value="TreeGrafter"/>
</dbReference>
<dbReference type="GO" id="GO:0005737">
    <property type="term" value="C:cytoplasm"/>
    <property type="evidence" value="ECO:0007669"/>
    <property type="project" value="UniProtKB-SubCell"/>
</dbReference>
<name>A0A1G2F290_9BACT</name>
<comment type="catalytic activity">
    <reaction evidence="1">
        <text>[protein]-peptidylproline (omega=180) = [protein]-peptidylproline (omega=0)</text>
        <dbReference type="Rhea" id="RHEA:16237"/>
        <dbReference type="Rhea" id="RHEA-COMP:10747"/>
        <dbReference type="Rhea" id="RHEA-COMP:10748"/>
        <dbReference type="ChEBI" id="CHEBI:83833"/>
        <dbReference type="ChEBI" id="CHEBI:83834"/>
        <dbReference type="EC" id="5.2.1.8"/>
    </reaction>
</comment>
<dbReference type="Pfam" id="PF05697">
    <property type="entry name" value="Trigger_N"/>
    <property type="match status" value="1"/>
</dbReference>
<evidence type="ECO:0000256" key="5">
    <source>
        <dbReference type="ARBA" id="ARBA00016902"/>
    </source>
</evidence>
<dbReference type="Proteomes" id="UP000176787">
    <property type="component" value="Unassembled WGS sequence"/>
</dbReference>
<organism evidence="13 14">
    <name type="scientific">Candidatus Niyogibacteria bacterium RIFCSPLOWO2_12_FULL_41_13</name>
    <dbReference type="NCBI Taxonomy" id="1801726"/>
    <lineage>
        <taxon>Bacteria</taxon>
        <taxon>Candidatus Niyogiibacteriota</taxon>
    </lineage>
</organism>
<evidence type="ECO:0000256" key="6">
    <source>
        <dbReference type="ARBA" id="ARBA00023110"/>
    </source>
</evidence>
<keyword evidence="10" id="KW-0175">Coiled coil</keyword>
<dbReference type="GO" id="GO:0003755">
    <property type="term" value="F:peptidyl-prolyl cis-trans isomerase activity"/>
    <property type="evidence" value="ECO:0007669"/>
    <property type="project" value="UniProtKB-KW"/>
</dbReference>
<dbReference type="Gene3D" id="1.10.3120.10">
    <property type="entry name" value="Trigger factor, C-terminal domain"/>
    <property type="match status" value="1"/>
</dbReference>
<dbReference type="SUPFAM" id="SSF102735">
    <property type="entry name" value="Trigger factor ribosome-binding domain"/>
    <property type="match status" value="1"/>
</dbReference>
<dbReference type="GO" id="GO:0015031">
    <property type="term" value="P:protein transport"/>
    <property type="evidence" value="ECO:0007669"/>
    <property type="project" value="InterPro"/>
</dbReference>
<evidence type="ECO:0000256" key="8">
    <source>
        <dbReference type="ARBA" id="ARBA00023235"/>
    </source>
</evidence>
<dbReference type="GO" id="GO:0043335">
    <property type="term" value="P:protein unfolding"/>
    <property type="evidence" value="ECO:0007669"/>
    <property type="project" value="TreeGrafter"/>
</dbReference>
<evidence type="ECO:0000256" key="2">
    <source>
        <dbReference type="ARBA" id="ARBA00004496"/>
    </source>
</evidence>
<sequence>MKTEVQKLPQSLVEIKGEISAEEFEAYIEKAIEEYNQEAEIPGFRRGLTPEKILLEKIGEDKVLEKAATSAFRNFYPKIIEENKIEAIGGPEFRILKLARKNPLEFKIIVSVLPEVELPDYKKISREEFGAKVEIAIDNKEIDEKLEQLKKIVESKNNTKEELNDEFAKKVGNFQNLEELRKITAQNLEFEKKRKTQDKKRIEVLKKISEQAEIDIPLILIEAEKEKMLGELKKSVSETGFKWDDYLSQIKKSEQELLKSFDGEARQRVNFGLILREIAEQEKIEVNEEEVEKLSESYAKIYSRDKISRDYIYGLLKNEKTFAFLENLN</sequence>
<comment type="subcellular location">
    <subcellularLocation>
        <location evidence="2">Cytoplasm</location>
    </subcellularLocation>
</comment>
<dbReference type="Pfam" id="PF05698">
    <property type="entry name" value="Trigger_C"/>
    <property type="match status" value="1"/>
</dbReference>